<keyword evidence="2" id="KW-1185">Reference proteome</keyword>
<organism evidence="1 2">
    <name type="scientific">Periplaneta americana</name>
    <name type="common">American cockroach</name>
    <name type="synonym">Blatta americana</name>
    <dbReference type="NCBI Taxonomy" id="6978"/>
    <lineage>
        <taxon>Eukaryota</taxon>
        <taxon>Metazoa</taxon>
        <taxon>Ecdysozoa</taxon>
        <taxon>Arthropoda</taxon>
        <taxon>Hexapoda</taxon>
        <taxon>Insecta</taxon>
        <taxon>Pterygota</taxon>
        <taxon>Neoptera</taxon>
        <taxon>Polyneoptera</taxon>
        <taxon>Dictyoptera</taxon>
        <taxon>Blattodea</taxon>
        <taxon>Blattoidea</taxon>
        <taxon>Blattidae</taxon>
        <taxon>Blattinae</taxon>
        <taxon>Periplaneta</taxon>
    </lineage>
</organism>
<dbReference type="Proteomes" id="UP001148838">
    <property type="component" value="Unassembled WGS sequence"/>
</dbReference>
<reference evidence="1 2" key="1">
    <citation type="journal article" date="2022" name="Allergy">
        <title>Genome assembly and annotation of Periplaneta americana reveal a comprehensive cockroach allergen profile.</title>
        <authorList>
            <person name="Wang L."/>
            <person name="Xiong Q."/>
            <person name="Saelim N."/>
            <person name="Wang L."/>
            <person name="Nong W."/>
            <person name="Wan A.T."/>
            <person name="Shi M."/>
            <person name="Liu X."/>
            <person name="Cao Q."/>
            <person name="Hui J.H.L."/>
            <person name="Sookrung N."/>
            <person name="Leung T.F."/>
            <person name="Tungtrongchitr A."/>
            <person name="Tsui S.K.W."/>
        </authorList>
    </citation>
    <scope>NUCLEOTIDE SEQUENCE [LARGE SCALE GENOMIC DNA]</scope>
    <source>
        <strain evidence="1">PWHHKU_190912</strain>
    </source>
</reference>
<evidence type="ECO:0000313" key="2">
    <source>
        <dbReference type="Proteomes" id="UP001148838"/>
    </source>
</evidence>
<proteinExistence type="predicted"/>
<dbReference type="EMBL" id="JAJSOF020000038">
    <property type="protein sequence ID" value="KAJ4427427.1"/>
    <property type="molecule type" value="Genomic_DNA"/>
</dbReference>
<accession>A0ABQ8S0H8</accession>
<name>A0ABQ8S0H8_PERAM</name>
<evidence type="ECO:0000313" key="1">
    <source>
        <dbReference type="EMBL" id="KAJ4427427.1"/>
    </source>
</evidence>
<gene>
    <name evidence="1" type="ORF">ANN_25049</name>
</gene>
<comment type="caution">
    <text evidence="1">The sequence shown here is derived from an EMBL/GenBank/DDBJ whole genome shotgun (WGS) entry which is preliminary data.</text>
</comment>
<sequence>MAGLCEGGNEPSGSLKVIHTVELPLSRLAEKPGGPVKTQLKQSFRAKMPWSTGADVTRRFVYFYGRHLQWLGILGRSLLLGIPVATDDLTRIEKSKENWEENLKGLILTFVLRLRKTTEYLRQDELSHIRD</sequence>
<protein>
    <submittedName>
        <fullName evidence="1">Uncharacterized protein</fullName>
    </submittedName>
</protein>